<feature type="domain" description="Histidine kinase/HSP90-like ATPase" evidence="2">
    <location>
        <begin position="56"/>
        <end position="181"/>
    </location>
</feature>
<dbReference type="InterPro" id="IPR003594">
    <property type="entry name" value="HATPase_dom"/>
</dbReference>
<name>A0A917VHC6_9ACTN</name>
<dbReference type="AlphaFoldDB" id="A0A917VHC6"/>
<dbReference type="EMBL" id="BMNT01000009">
    <property type="protein sequence ID" value="GGK77370.1"/>
    <property type="molecule type" value="Genomic_DNA"/>
</dbReference>
<dbReference type="InterPro" id="IPR036890">
    <property type="entry name" value="HATPase_C_sf"/>
</dbReference>
<reference evidence="3" key="2">
    <citation type="submission" date="2020-09" db="EMBL/GenBank/DDBJ databases">
        <authorList>
            <person name="Sun Q."/>
            <person name="Ohkuma M."/>
        </authorList>
    </citation>
    <scope>NUCLEOTIDE SEQUENCE</scope>
    <source>
        <strain evidence="3">JCM 13064</strain>
    </source>
</reference>
<dbReference type="PANTHER" id="PTHR35526:SF3">
    <property type="entry name" value="ANTI-SIGMA-F FACTOR RSBW"/>
    <property type="match status" value="1"/>
</dbReference>
<reference evidence="3" key="1">
    <citation type="journal article" date="2014" name="Int. J. Syst. Evol. Microbiol.">
        <title>Complete genome sequence of Corynebacterium casei LMG S-19264T (=DSM 44701T), isolated from a smear-ripened cheese.</title>
        <authorList>
            <consortium name="US DOE Joint Genome Institute (JGI-PGF)"/>
            <person name="Walter F."/>
            <person name="Albersmeier A."/>
            <person name="Kalinowski J."/>
            <person name="Ruckert C."/>
        </authorList>
    </citation>
    <scope>NUCLEOTIDE SEQUENCE</scope>
    <source>
        <strain evidence="3">JCM 13064</strain>
    </source>
</reference>
<comment type="caution">
    <text evidence="3">The sequence shown here is derived from an EMBL/GenBank/DDBJ whole genome shotgun (WGS) entry which is preliminary data.</text>
</comment>
<evidence type="ECO:0000256" key="1">
    <source>
        <dbReference type="ARBA" id="ARBA00022527"/>
    </source>
</evidence>
<organism evidence="3 4">
    <name type="scientific">Sphaerisporangium melleum</name>
    <dbReference type="NCBI Taxonomy" id="321316"/>
    <lineage>
        <taxon>Bacteria</taxon>
        <taxon>Bacillati</taxon>
        <taxon>Actinomycetota</taxon>
        <taxon>Actinomycetes</taxon>
        <taxon>Streptosporangiales</taxon>
        <taxon>Streptosporangiaceae</taxon>
        <taxon>Sphaerisporangium</taxon>
    </lineage>
</organism>
<dbReference type="PANTHER" id="PTHR35526">
    <property type="entry name" value="ANTI-SIGMA-F FACTOR RSBW-RELATED"/>
    <property type="match status" value="1"/>
</dbReference>
<sequence length="190" mass="20441">MTDPFAGVTTASPAVKAVVEPTDRAQSTRPDDRLVPSRTMAWRRAFTGVTEDAPKARAFVRCLLAGTRWVEEVEFATAELVNNALLHSRSGRPGGYFVVEVTRRPRRVRVGVYDLGGSGAPRLPVASGGAEYGDRLAFGDDDAAEPGAGCDLLENGRGLLALSRMATRIGYRGDPVTGHHVWALFTDSRT</sequence>
<dbReference type="InterPro" id="IPR050267">
    <property type="entry name" value="Anti-sigma-factor_SerPK"/>
</dbReference>
<gene>
    <name evidence="3" type="ORF">GCM10007964_20120</name>
</gene>
<keyword evidence="1" id="KW-0723">Serine/threonine-protein kinase</keyword>
<evidence type="ECO:0000313" key="4">
    <source>
        <dbReference type="Proteomes" id="UP000645217"/>
    </source>
</evidence>
<dbReference type="Gene3D" id="3.30.565.10">
    <property type="entry name" value="Histidine kinase-like ATPase, C-terminal domain"/>
    <property type="match status" value="1"/>
</dbReference>
<evidence type="ECO:0000259" key="2">
    <source>
        <dbReference type="Pfam" id="PF13581"/>
    </source>
</evidence>
<keyword evidence="1" id="KW-0808">Transferase</keyword>
<keyword evidence="1" id="KW-0418">Kinase</keyword>
<dbReference type="GO" id="GO:0004674">
    <property type="term" value="F:protein serine/threonine kinase activity"/>
    <property type="evidence" value="ECO:0007669"/>
    <property type="project" value="UniProtKB-KW"/>
</dbReference>
<evidence type="ECO:0000313" key="3">
    <source>
        <dbReference type="EMBL" id="GGK77370.1"/>
    </source>
</evidence>
<keyword evidence="4" id="KW-1185">Reference proteome</keyword>
<dbReference type="Proteomes" id="UP000645217">
    <property type="component" value="Unassembled WGS sequence"/>
</dbReference>
<proteinExistence type="predicted"/>
<dbReference type="Pfam" id="PF13581">
    <property type="entry name" value="HATPase_c_2"/>
    <property type="match status" value="1"/>
</dbReference>
<dbReference type="RefSeq" id="WP_189162696.1">
    <property type="nucleotide sequence ID" value="NZ_BMNT01000009.1"/>
</dbReference>
<protein>
    <recommendedName>
        <fullName evidence="2">Histidine kinase/HSP90-like ATPase domain-containing protein</fullName>
    </recommendedName>
</protein>
<accession>A0A917VHC6</accession>